<dbReference type="SUPFAM" id="SSF53474">
    <property type="entry name" value="alpha/beta-Hydrolases"/>
    <property type="match status" value="1"/>
</dbReference>
<dbReference type="Proteomes" id="UP000197424">
    <property type="component" value="Chromosome"/>
</dbReference>
<organism evidence="1 2">
    <name type="scientific">Laribacter hongkongensis</name>
    <dbReference type="NCBI Taxonomy" id="168471"/>
    <lineage>
        <taxon>Bacteria</taxon>
        <taxon>Pseudomonadati</taxon>
        <taxon>Pseudomonadota</taxon>
        <taxon>Betaproteobacteria</taxon>
        <taxon>Neisseriales</taxon>
        <taxon>Aquaspirillaceae</taxon>
        <taxon>Laribacter</taxon>
    </lineage>
</organism>
<dbReference type="RefSeq" id="WP_088861652.1">
    <property type="nucleotide sequence ID" value="NZ_CP022115.1"/>
</dbReference>
<dbReference type="Gene3D" id="3.40.50.1820">
    <property type="entry name" value="alpha/beta hydrolase"/>
    <property type="match status" value="1"/>
</dbReference>
<proteinExistence type="predicted"/>
<dbReference type="OrthoDB" id="5451115at2"/>
<dbReference type="EMBL" id="CP022115">
    <property type="protein sequence ID" value="ASJ26007.1"/>
    <property type="molecule type" value="Genomic_DNA"/>
</dbReference>
<evidence type="ECO:0000313" key="2">
    <source>
        <dbReference type="Proteomes" id="UP000197424"/>
    </source>
</evidence>
<reference evidence="2" key="1">
    <citation type="submission" date="2017-06" db="EMBL/GenBank/DDBJ databases">
        <title>Whole genome sequence of Laribacter hongkongensis LHGZ1.</title>
        <authorList>
            <person name="Chen D."/>
            <person name="Wu H."/>
            <person name="Chen J."/>
        </authorList>
    </citation>
    <scope>NUCLEOTIDE SEQUENCE [LARGE SCALE GENOMIC DNA]</scope>
    <source>
        <strain evidence="2">LHGZ1</strain>
    </source>
</reference>
<sequence>MTPDNRSFDGGGLVRRLFAAALAGLLAGCASQPGIIGNGLQPETLPGARFEAKTLAGDGLPVRYWQPVGPLTEKQLVVYLEGDGRAWASRTIISADPTPVKPLAMWLARADGRPNVAYLARPCQYGGASQAPCSPRYWSSHRFAPEVVARLSQALDALKTATGVTSFELIGYSGGGALAVLLAARRHDVAALQTIAGNLDHAAWSAWHGVSPLSGSLNAAEALPQIARLPQTHWAGVQDQVVPPELTRVLLARYGLEGQLHIVEAGHLEGWLQQWQHGNTPAR</sequence>
<dbReference type="AlphaFoldDB" id="A0A248LML5"/>
<dbReference type="PROSITE" id="PS51257">
    <property type="entry name" value="PROKAR_LIPOPROTEIN"/>
    <property type="match status" value="1"/>
</dbReference>
<dbReference type="InterPro" id="IPR029058">
    <property type="entry name" value="AB_hydrolase_fold"/>
</dbReference>
<gene>
    <name evidence="1" type="ORF">LHGZ1_3176</name>
</gene>
<accession>A0A248LML5</accession>
<evidence type="ECO:0000313" key="1">
    <source>
        <dbReference type="EMBL" id="ASJ26007.1"/>
    </source>
</evidence>
<name>A0A248LML5_9NEIS</name>
<evidence type="ECO:0008006" key="3">
    <source>
        <dbReference type="Google" id="ProtNLM"/>
    </source>
</evidence>
<protein>
    <recommendedName>
        <fullName evidence="3">Alpha/beta hydrolase</fullName>
    </recommendedName>
</protein>